<organism evidence="2 3">
    <name type="scientific">Paenibacillus terrae</name>
    <dbReference type="NCBI Taxonomy" id="159743"/>
    <lineage>
        <taxon>Bacteria</taxon>
        <taxon>Bacillati</taxon>
        <taxon>Bacillota</taxon>
        <taxon>Bacilli</taxon>
        <taxon>Bacillales</taxon>
        <taxon>Paenibacillaceae</taxon>
        <taxon>Paenibacillus</taxon>
    </lineage>
</organism>
<gene>
    <name evidence="2" type="ORF">C1I60_03645</name>
</gene>
<dbReference type="EMBL" id="PNXQ01000005">
    <property type="protein sequence ID" value="TKH45568.1"/>
    <property type="molecule type" value="Genomic_DNA"/>
</dbReference>
<dbReference type="NCBIfam" id="TIGR01681">
    <property type="entry name" value="HAD-SF-IIIC"/>
    <property type="match status" value="1"/>
</dbReference>
<feature type="domain" description="BF1531-like N-terminal" evidence="1">
    <location>
        <begin position="25"/>
        <end position="198"/>
    </location>
</feature>
<evidence type="ECO:0000313" key="2">
    <source>
        <dbReference type="EMBL" id="TKH45568.1"/>
    </source>
</evidence>
<comment type="caution">
    <text evidence="2">The sequence shown here is derived from an EMBL/GenBank/DDBJ whole genome shotgun (WGS) entry which is preliminary data.</text>
</comment>
<dbReference type="AlphaFoldDB" id="A0A4U2Q732"/>
<dbReference type="InterPro" id="IPR036412">
    <property type="entry name" value="HAD-like_sf"/>
</dbReference>
<dbReference type="NCBIfam" id="TIGR01686">
    <property type="entry name" value="FkbH"/>
    <property type="match status" value="1"/>
</dbReference>
<evidence type="ECO:0000313" key="3">
    <source>
        <dbReference type="Proteomes" id="UP000308114"/>
    </source>
</evidence>
<sequence length="555" mass="64157">MRKNKLLILSDSNLNPMVRFLEGSFQDLTLEVTEAPYNQVNQVLMNSDHSVWSEKKDILLLWTSPEKVIPSFNKLLEYKEIDIGDVLNEVDQFCELIIRAEGKAKHIFVVSWSLPPHYRWIQSMTLKHNVGLSNVLMQMNLRLSERLQKHDHVIILDSNYWYTAIQQKSYDAKMYALGKIQFSRDFFLFVSNELKSIVSGLYGQSKKLIICDLDNTLWGGVIGDDGIDNIKLGGIDPVGESFKLFQQELQRLSNRGVILAICSKNSEPIALEMIEQHPEMILKKKDFSSIRINWNDKAANVVEIVKELNLGLQSVVFLDDNPSERDRIKQALPEIYVPDLPVDVTQYPVFISQLDCFETPAITLEDRKRTDWFKQEQKRESIKLNAGSLEEWLHSLEIKLTPHKLDKLLLTRAVQLMNKTNQFNMATRRFTIEEYWSWSELPNNHAILFEVEDKFGNAGYTGLISVSCDDGGQAEIHDFVMSCRVMGKGIEEAMLYLVSKHFLPHNIKATYVKTEKNKPFYDFISKKYRDVSKNNELNLGEIFLPHHILLKECSF</sequence>
<dbReference type="Gene3D" id="3.40.50.1110">
    <property type="entry name" value="SGNH hydrolase"/>
    <property type="match status" value="1"/>
</dbReference>
<dbReference type="Gene3D" id="3.40.50.1000">
    <property type="entry name" value="HAD superfamily/HAD-like"/>
    <property type="match status" value="1"/>
</dbReference>
<dbReference type="InterPro" id="IPR049369">
    <property type="entry name" value="BF1531-like_N"/>
</dbReference>
<dbReference type="InterPro" id="IPR010037">
    <property type="entry name" value="FkbH_domain"/>
</dbReference>
<dbReference type="SUPFAM" id="SSF56784">
    <property type="entry name" value="HAD-like"/>
    <property type="match status" value="1"/>
</dbReference>
<reference evidence="2 3" key="1">
    <citation type="submission" date="2018-01" db="EMBL/GenBank/DDBJ databases">
        <title>Bacillales members from the olive rhizosphere are effective biological control agents against Verticillium dahliae.</title>
        <authorList>
            <person name="Gomez-Lama C."/>
            <person name="Legarda G."/>
            <person name="Ruano-Rosa D."/>
            <person name="Pizarro-Tobias P."/>
            <person name="Valverde-Corredor A."/>
            <person name="Niqui J.L."/>
            <person name="Trivino J.C."/>
            <person name="Roca A."/>
            <person name="Mercado-Blanco J."/>
        </authorList>
    </citation>
    <scope>NUCLEOTIDE SEQUENCE [LARGE SCALE GENOMIC DNA]</scope>
    <source>
        <strain evidence="2 3">PIC167</strain>
    </source>
</reference>
<name>A0A4U2Q732_9BACL</name>
<dbReference type="InterPro" id="IPR010033">
    <property type="entry name" value="HAD_SF_ppase_IIIC"/>
</dbReference>
<accession>A0A4U2Q732</accession>
<protein>
    <submittedName>
        <fullName evidence="2">FkbH-like protein</fullName>
    </submittedName>
</protein>
<dbReference type="InterPro" id="IPR023214">
    <property type="entry name" value="HAD_sf"/>
</dbReference>
<dbReference type="RefSeq" id="WP_137060530.1">
    <property type="nucleotide sequence ID" value="NZ_PNXQ01000005.1"/>
</dbReference>
<dbReference type="Pfam" id="PF21211">
    <property type="entry name" value="FkbH_N"/>
    <property type="match status" value="1"/>
</dbReference>
<dbReference type="InterPro" id="IPR036514">
    <property type="entry name" value="SGNH_hydro_sf"/>
</dbReference>
<proteinExistence type="predicted"/>
<dbReference type="Proteomes" id="UP000308114">
    <property type="component" value="Unassembled WGS sequence"/>
</dbReference>
<evidence type="ECO:0000259" key="1">
    <source>
        <dbReference type="Pfam" id="PF21211"/>
    </source>
</evidence>